<evidence type="ECO:0000313" key="1">
    <source>
        <dbReference type="EMBL" id="MBB4108238.1"/>
    </source>
</evidence>
<sequence>MLYILTSIVLIVSLTWGHKDGDEPMKNND</sequence>
<dbReference type="AlphaFoldDB" id="A0A7W6KAK6"/>
<evidence type="ECO:0000313" key="2">
    <source>
        <dbReference type="Proteomes" id="UP000532273"/>
    </source>
</evidence>
<organism evidence="1 2">
    <name type="scientific">Pedobacter zeae</name>
    <dbReference type="NCBI Taxonomy" id="1737356"/>
    <lineage>
        <taxon>Bacteria</taxon>
        <taxon>Pseudomonadati</taxon>
        <taxon>Bacteroidota</taxon>
        <taxon>Sphingobacteriia</taxon>
        <taxon>Sphingobacteriales</taxon>
        <taxon>Sphingobacteriaceae</taxon>
        <taxon>Pedobacter</taxon>
    </lineage>
</organism>
<dbReference type="EMBL" id="JACIEF010000002">
    <property type="protein sequence ID" value="MBB4108238.1"/>
    <property type="molecule type" value="Genomic_DNA"/>
</dbReference>
<name>A0A7W6KAK6_9SPHI</name>
<comment type="caution">
    <text evidence="1">The sequence shown here is derived from an EMBL/GenBank/DDBJ whole genome shotgun (WGS) entry which is preliminary data.</text>
</comment>
<gene>
    <name evidence="1" type="ORF">GGQ60_002219</name>
</gene>
<reference evidence="1 2" key="1">
    <citation type="submission" date="2020-08" db="EMBL/GenBank/DDBJ databases">
        <title>Genomic Encyclopedia of Type Strains, Phase IV (KMG-IV): sequencing the most valuable type-strain genomes for metagenomic binning, comparative biology and taxonomic classification.</title>
        <authorList>
            <person name="Goeker M."/>
        </authorList>
    </citation>
    <scope>NUCLEOTIDE SEQUENCE [LARGE SCALE GENOMIC DNA]</scope>
    <source>
        <strain evidence="1 2">DSM 100774</strain>
    </source>
</reference>
<accession>A0A7W6KAK6</accession>
<proteinExistence type="predicted"/>
<protein>
    <submittedName>
        <fullName evidence="1">Uncharacterized protein</fullName>
    </submittedName>
</protein>
<dbReference type="Proteomes" id="UP000532273">
    <property type="component" value="Unassembled WGS sequence"/>
</dbReference>